<dbReference type="InterPro" id="IPR009100">
    <property type="entry name" value="AcylCoA_DH/oxidase_NM_dom_sf"/>
</dbReference>
<evidence type="ECO:0000256" key="6">
    <source>
        <dbReference type="ARBA" id="ARBA00023002"/>
    </source>
</evidence>
<dbReference type="SUPFAM" id="SSF47203">
    <property type="entry name" value="Acyl-CoA dehydrogenase C-terminal domain-like"/>
    <property type="match status" value="1"/>
</dbReference>
<evidence type="ECO:0000259" key="11">
    <source>
        <dbReference type="Pfam" id="PF00441"/>
    </source>
</evidence>
<dbReference type="FunFam" id="1.20.140.10:FF:000001">
    <property type="entry name" value="Acyl-CoA dehydrogenase"/>
    <property type="match status" value="1"/>
</dbReference>
<name>A0A0X3U7H8_9RHOB</name>
<dbReference type="GO" id="GO:0033539">
    <property type="term" value="P:fatty acid beta-oxidation using acyl-CoA dehydrogenase"/>
    <property type="evidence" value="ECO:0007669"/>
    <property type="project" value="TreeGrafter"/>
</dbReference>
<comment type="similarity">
    <text evidence="3 10">Belongs to the acyl-CoA dehydrogenase family.</text>
</comment>
<evidence type="ECO:0000313" key="14">
    <source>
        <dbReference type="EMBL" id="KUJ84085.1"/>
    </source>
</evidence>
<evidence type="ECO:0000259" key="13">
    <source>
        <dbReference type="Pfam" id="PF02771"/>
    </source>
</evidence>
<evidence type="ECO:0000256" key="5">
    <source>
        <dbReference type="ARBA" id="ARBA00022827"/>
    </source>
</evidence>
<dbReference type="FunFam" id="1.10.540.10:FF:000009">
    <property type="entry name" value="Probable acyl-CoA dehydrogenase"/>
    <property type="match status" value="1"/>
</dbReference>
<dbReference type="AlphaFoldDB" id="A0A0X3U7H8"/>
<proteinExistence type="inferred from homology"/>
<dbReference type="Proteomes" id="UP000053791">
    <property type="component" value="Unassembled WGS sequence"/>
</dbReference>
<keyword evidence="5 10" id="KW-0274">FAD</keyword>
<evidence type="ECO:0000256" key="7">
    <source>
        <dbReference type="ARBA" id="ARBA00037085"/>
    </source>
</evidence>
<keyword evidence="6 10" id="KW-0560">Oxidoreductase</keyword>
<evidence type="ECO:0000256" key="2">
    <source>
        <dbReference type="ARBA" id="ARBA00005102"/>
    </source>
</evidence>
<dbReference type="Pfam" id="PF02771">
    <property type="entry name" value="Acyl-CoA_dh_N"/>
    <property type="match status" value="1"/>
</dbReference>
<evidence type="ECO:0000256" key="10">
    <source>
        <dbReference type="RuleBase" id="RU362125"/>
    </source>
</evidence>
<sequence length="389" mass="42891">MDWRNPMLYRTLFEPEHDMFRDAFRKFVETEITPHHAAWEADQHISREAWLKAGEQGFLCPTMPEEYGGAGVDRRFSLIILEELCGANASGPGFALHSDIVAPYIRNYGTPEQKQSWLPKMATGEVIGAIAMTEPGTGSDLQGIKTRAVVDGDELVLDGEKIFITNGFMADLVIVAAQVVDPATGGEPKLSLVLVEASRDGFTKEKPLNKLGQKAQDTCILNFSGVRVPKSNLLGGENAIGGGLMMLFGELAWERLMIAIGSVAGAKFCYEQALAYTRERRAFGRSLAEFQDVRFKLADMKVKISAGQAMVDQCMTNLALDKLRPEDAAGAKLWCSEMAFEVADTALQMHGGYGYMQEYPITRAFADIRVNRIYGGANEIMKELISRKL</sequence>
<feature type="domain" description="Acyl-CoA dehydrogenase/oxidase C-terminal" evidence="11">
    <location>
        <begin position="242"/>
        <end position="388"/>
    </location>
</feature>
<dbReference type="Gene3D" id="2.40.110.10">
    <property type="entry name" value="Butyryl-CoA Dehydrogenase, subunit A, domain 2"/>
    <property type="match status" value="1"/>
</dbReference>
<comment type="pathway">
    <text evidence="2">Siderophore biosynthesis; mycobactin biosynthesis.</text>
</comment>
<keyword evidence="4 10" id="KW-0285">Flavoprotein</keyword>
<protein>
    <recommendedName>
        <fullName evidence="8">Acyl-[acyl-carrier-protein] dehydrogenase MbtN</fullName>
    </recommendedName>
    <alternativeName>
        <fullName evidence="9">Mycobactin synthase protein N</fullName>
    </alternativeName>
</protein>
<dbReference type="STRING" id="1685379.AVO45_18470"/>
<dbReference type="Gene3D" id="1.10.540.10">
    <property type="entry name" value="Acyl-CoA dehydrogenase/oxidase, N-terminal domain"/>
    <property type="match status" value="1"/>
</dbReference>
<comment type="caution">
    <text evidence="14">The sequence shown here is derived from an EMBL/GenBank/DDBJ whole genome shotgun (WGS) entry which is preliminary data.</text>
</comment>
<dbReference type="GO" id="GO:0005737">
    <property type="term" value="C:cytoplasm"/>
    <property type="evidence" value="ECO:0007669"/>
    <property type="project" value="TreeGrafter"/>
</dbReference>
<evidence type="ECO:0000256" key="4">
    <source>
        <dbReference type="ARBA" id="ARBA00022630"/>
    </source>
</evidence>
<dbReference type="InterPro" id="IPR009075">
    <property type="entry name" value="AcylCo_DH/oxidase_C"/>
</dbReference>
<keyword evidence="15" id="KW-1185">Reference proteome</keyword>
<dbReference type="InterPro" id="IPR006091">
    <property type="entry name" value="Acyl-CoA_Oxase/DH_mid-dom"/>
</dbReference>
<evidence type="ECO:0000313" key="15">
    <source>
        <dbReference type="Proteomes" id="UP000053791"/>
    </source>
</evidence>
<evidence type="ECO:0000256" key="8">
    <source>
        <dbReference type="ARBA" id="ARBA00040394"/>
    </source>
</evidence>
<dbReference type="GO" id="GO:0003995">
    <property type="term" value="F:acyl-CoA dehydrogenase activity"/>
    <property type="evidence" value="ECO:0007669"/>
    <property type="project" value="InterPro"/>
</dbReference>
<evidence type="ECO:0000256" key="1">
    <source>
        <dbReference type="ARBA" id="ARBA00001974"/>
    </source>
</evidence>
<feature type="domain" description="Acyl-CoA dehydrogenase/oxidase N-terminal" evidence="13">
    <location>
        <begin position="15"/>
        <end position="125"/>
    </location>
</feature>
<feature type="domain" description="Acyl-CoA oxidase/dehydrogenase middle" evidence="12">
    <location>
        <begin position="129"/>
        <end position="226"/>
    </location>
</feature>
<comment type="cofactor">
    <cofactor evidence="1 10">
        <name>FAD</name>
        <dbReference type="ChEBI" id="CHEBI:57692"/>
    </cofactor>
</comment>
<dbReference type="EMBL" id="LQBQ01000006">
    <property type="protein sequence ID" value="KUJ84085.1"/>
    <property type="molecule type" value="Genomic_DNA"/>
</dbReference>
<dbReference type="InterPro" id="IPR013786">
    <property type="entry name" value="AcylCoA_DH/ox_N"/>
</dbReference>
<dbReference type="InterPro" id="IPR046373">
    <property type="entry name" value="Acyl-CoA_Oxase/DH_mid-dom_sf"/>
</dbReference>
<dbReference type="InterPro" id="IPR006089">
    <property type="entry name" value="Acyl-CoA_DH_CS"/>
</dbReference>
<dbReference type="GO" id="GO:0050660">
    <property type="term" value="F:flavin adenine dinucleotide binding"/>
    <property type="evidence" value="ECO:0007669"/>
    <property type="project" value="InterPro"/>
</dbReference>
<dbReference type="InterPro" id="IPR037069">
    <property type="entry name" value="AcylCoA_DH/ox_N_sf"/>
</dbReference>
<dbReference type="Gene3D" id="1.20.140.10">
    <property type="entry name" value="Butyryl-CoA Dehydrogenase, subunit A, domain 3"/>
    <property type="match status" value="1"/>
</dbReference>
<dbReference type="SUPFAM" id="SSF56645">
    <property type="entry name" value="Acyl-CoA dehydrogenase NM domain-like"/>
    <property type="match status" value="1"/>
</dbReference>
<evidence type="ECO:0000256" key="9">
    <source>
        <dbReference type="ARBA" id="ARBA00042660"/>
    </source>
</evidence>
<organism evidence="14 15">
    <name type="scientific">Ruegeria marisrubri</name>
    <dbReference type="NCBI Taxonomy" id="1685379"/>
    <lineage>
        <taxon>Bacteria</taxon>
        <taxon>Pseudomonadati</taxon>
        <taxon>Pseudomonadota</taxon>
        <taxon>Alphaproteobacteria</taxon>
        <taxon>Rhodobacterales</taxon>
        <taxon>Roseobacteraceae</taxon>
        <taxon>Ruegeria</taxon>
    </lineage>
</organism>
<dbReference type="FunFam" id="2.40.110.10:FF:000002">
    <property type="entry name" value="Acyl-CoA dehydrogenase fadE12"/>
    <property type="match status" value="1"/>
</dbReference>
<dbReference type="InterPro" id="IPR036250">
    <property type="entry name" value="AcylCo_DH-like_C"/>
</dbReference>
<evidence type="ECO:0000259" key="12">
    <source>
        <dbReference type="Pfam" id="PF02770"/>
    </source>
</evidence>
<gene>
    <name evidence="14" type="ORF">AVO45_18470</name>
</gene>
<accession>A0A0X3U7H8</accession>
<dbReference type="PANTHER" id="PTHR48083">
    <property type="entry name" value="MEDIUM-CHAIN SPECIFIC ACYL-COA DEHYDROGENASE, MITOCHONDRIAL-RELATED"/>
    <property type="match status" value="1"/>
</dbReference>
<dbReference type="PROSITE" id="PS00073">
    <property type="entry name" value="ACYL_COA_DH_2"/>
    <property type="match status" value="1"/>
</dbReference>
<dbReference type="Pfam" id="PF00441">
    <property type="entry name" value="Acyl-CoA_dh_1"/>
    <property type="match status" value="1"/>
</dbReference>
<dbReference type="PANTHER" id="PTHR48083:SF20">
    <property type="entry name" value="LONG-CHAIN SPECIFIC ACYL-COA DEHYDROGENASE, MITOCHONDRIAL"/>
    <property type="match status" value="1"/>
</dbReference>
<comment type="function">
    <text evidence="7">Catalyzes the dehydrogenation at the alpha-beta position of ACP-bound acyl chains. This results in the introduction of a double bond in the lipidic chain, which is further transferred to the epsilon-amino group of lysine residue in the mycobactin core by MbtK.</text>
</comment>
<evidence type="ECO:0000256" key="3">
    <source>
        <dbReference type="ARBA" id="ARBA00009347"/>
    </source>
</evidence>
<reference evidence="14 15" key="1">
    <citation type="submission" date="2015-12" db="EMBL/GenBank/DDBJ databases">
        <authorList>
            <person name="Shamseldin A."/>
            <person name="Moawad H."/>
            <person name="Abd El-Rahim W.M."/>
            <person name="Sadowsky M.J."/>
        </authorList>
    </citation>
    <scope>NUCLEOTIDE SEQUENCE [LARGE SCALE GENOMIC DNA]</scope>
    <source>
        <strain evidence="14 15">ZGT118</strain>
    </source>
</reference>
<dbReference type="InterPro" id="IPR050741">
    <property type="entry name" value="Acyl-CoA_dehydrogenase"/>
</dbReference>
<dbReference type="Pfam" id="PF02770">
    <property type="entry name" value="Acyl-CoA_dh_M"/>
    <property type="match status" value="1"/>
</dbReference>